<dbReference type="Proteomes" id="UP000298049">
    <property type="component" value="Chromosome"/>
</dbReference>
<dbReference type="InterPro" id="IPR049875">
    <property type="entry name" value="TypeII_GspH"/>
</dbReference>
<dbReference type="Pfam" id="PF07963">
    <property type="entry name" value="N_methyl"/>
    <property type="match status" value="1"/>
</dbReference>
<dbReference type="SUPFAM" id="SSF54523">
    <property type="entry name" value="Pili subunits"/>
    <property type="match status" value="1"/>
</dbReference>
<feature type="transmembrane region" description="Helical" evidence="12">
    <location>
        <begin position="12"/>
        <end position="34"/>
    </location>
</feature>
<dbReference type="AlphaFoldDB" id="A0A4P7XGH6"/>
<keyword evidence="5" id="KW-0997">Cell inner membrane</keyword>
<dbReference type="RefSeq" id="WP_136548798.1">
    <property type="nucleotide sequence ID" value="NZ_CP031093.1"/>
</dbReference>
<accession>A0A4P7XGH6</accession>
<keyword evidence="6 12" id="KW-0812">Transmembrane</keyword>
<dbReference type="InterPro" id="IPR022346">
    <property type="entry name" value="T2SS_GspH"/>
</dbReference>
<evidence type="ECO:0000256" key="2">
    <source>
        <dbReference type="ARBA" id="ARBA00021549"/>
    </source>
</evidence>
<keyword evidence="15" id="KW-1185">Reference proteome</keyword>
<evidence type="ECO:0000256" key="3">
    <source>
        <dbReference type="ARBA" id="ARBA00022475"/>
    </source>
</evidence>
<reference evidence="14 15" key="1">
    <citation type="submission" date="2018-07" db="EMBL/GenBank/DDBJ databases">
        <title>Marsedoiliclastica nanhaica gen. nov. sp. nov., a novel marine hydrocarbonoclastic bacterium isolated from an in-situ enriched hydrocarbon-degrading consortium in deep-sea sediment.</title>
        <authorList>
            <person name="Dong C."/>
            <person name="Ma T."/>
            <person name="Liu R."/>
            <person name="Shao Z."/>
        </authorList>
    </citation>
    <scope>NUCLEOTIDE SEQUENCE [LARGE SCALE GENOMIC DNA]</scope>
    <source>
        <strain evidence="15">soil36-7</strain>
    </source>
</reference>
<dbReference type="OrthoDB" id="5730913at2"/>
<dbReference type="EMBL" id="CP031093">
    <property type="protein sequence ID" value="QCF26076.1"/>
    <property type="molecule type" value="Genomic_DNA"/>
</dbReference>
<evidence type="ECO:0000259" key="13">
    <source>
        <dbReference type="Pfam" id="PF12019"/>
    </source>
</evidence>
<keyword evidence="3" id="KW-1003">Cell membrane</keyword>
<evidence type="ECO:0000256" key="4">
    <source>
        <dbReference type="ARBA" id="ARBA00022481"/>
    </source>
</evidence>
<evidence type="ECO:0000313" key="15">
    <source>
        <dbReference type="Proteomes" id="UP000298049"/>
    </source>
</evidence>
<dbReference type="Gene3D" id="3.55.40.10">
    <property type="entry name" value="minor pseudopilin epsh domain"/>
    <property type="match status" value="1"/>
</dbReference>
<dbReference type="Pfam" id="PF12019">
    <property type="entry name" value="GspH"/>
    <property type="match status" value="1"/>
</dbReference>
<feature type="domain" description="General secretion pathway GspH" evidence="13">
    <location>
        <begin position="46"/>
        <end position="160"/>
    </location>
</feature>
<sequence length="181" mass="20771">MPLLTRQRGFTLIEILVVIVILGVLAAVAVFSLGDSSQRRELERQTRDLFIVLQVASERALLDNAEIGVKVEDNRISFLRYQPEDQTWLAQLQKPFSARTWDEGLTVEVETETDPPRMPTKEEDEEEAQPDLVFFSSGEMTPFRLRLGVVEDPDHSYRIETDGLNPMRLLEPDEESEVRLE</sequence>
<dbReference type="GO" id="GO:0015627">
    <property type="term" value="C:type II protein secretion system complex"/>
    <property type="evidence" value="ECO:0007669"/>
    <property type="project" value="InterPro"/>
</dbReference>
<dbReference type="InterPro" id="IPR012902">
    <property type="entry name" value="N_methyl_site"/>
</dbReference>
<dbReference type="InterPro" id="IPR045584">
    <property type="entry name" value="Pilin-like"/>
</dbReference>
<comment type="similarity">
    <text evidence="9">Belongs to the GSP H family.</text>
</comment>
<organism evidence="14 15">
    <name type="scientific">Hydrocarboniclastica marina</name>
    <dbReference type="NCBI Taxonomy" id="2259620"/>
    <lineage>
        <taxon>Bacteria</taxon>
        <taxon>Pseudomonadati</taxon>
        <taxon>Pseudomonadota</taxon>
        <taxon>Gammaproteobacteria</taxon>
        <taxon>Alteromonadales</taxon>
        <taxon>Alteromonadaceae</taxon>
        <taxon>Hydrocarboniclastica</taxon>
    </lineage>
</organism>
<evidence type="ECO:0000256" key="12">
    <source>
        <dbReference type="SAM" id="Phobius"/>
    </source>
</evidence>
<dbReference type="NCBIfam" id="TIGR02532">
    <property type="entry name" value="IV_pilin_GFxxxE"/>
    <property type="match status" value="1"/>
</dbReference>
<gene>
    <name evidence="14" type="primary">gspH</name>
    <name evidence="14" type="ORF">soil367_09120</name>
</gene>
<dbReference type="KEGG" id="hmi:soil367_09120"/>
<keyword evidence="7 12" id="KW-1133">Transmembrane helix</keyword>
<feature type="compositionally biased region" description="Acidic residues" evidence="11">
    <location>
        <begin position="172"/>
        <end position="181"/>
    </location>
</feature>
<dbReference type="PROSITE" id="PS00409">
    <property type="entry name" value="PROKAR_NTER_METHYL"/>
    <property type="match status" value="1"/>
</dbReference>
<dbReference type="GO" id="GO:0015628">
    <property type="term" value="P:protein secretion by the type II secretion system"/>
    <property type="evidence" value="ECO:0007669"/>
    <property type="project" value="InterPro"/>
</dbReference>
<dbReference type="NCBIfam" id="TIGR01708">
    <property type="entry name" value="typeII_sec_gspH"/>
    <property type="match status" value="1"/>
</dbReference>
<dbReference type="PRINTS" id="PR00885">
    <property type="entry name" value="BCTERIALGSPH"/>
</dbReference>
<feature type="region of interest" description="Disordered" evidence="11">
    <location>
        <begin position="158"/>
        <end position="181"/>
    </location>
</feature>
<evidence type="ECO:0000256" key="5">
    <source>
        <dbReference type="ARBA" id="ARBA00022519"/>
    </source>
</evidence>
<protein>
    <recommendedName>
        <fullName evidence="2">Type II secretion system protein H</fullName>
    </recommendedName>
    <alternativeName>
        <fullName evidence="10">General secretion pathway protein H</fullName>
    </alternativeName>
</protein>
<dbReference type="GO" id="GO:0005886">
    <property type="term" value="C:plasma membrane"/>
    <property type="evidence" value="ECO:0007669"/>
    <property type="project" value="UniProtKB-SubCell"/>
</dbReference>
<evidence type="ECO:0000256" key="9">
    <source>
        <dbReference type="ARBA" id="ARBA00025772"/>
    </source>
</evidence>
<comment type="subcellular location">
    <subcellularLocation>
        <location evidence="1">Cell inner membrane</location>
        <topology evidence="1">Single-pass membrane protein</topology>
    </subcellularLocation>
</comment>
<keyword evidence="4" id="KW-0488">Methylation</keyword>
<proteinExistence type="inferred from homology"/>
<evidence type="ECO:0000256" key="7">
    <source>
        <dbReference type="ARBA" id="ARBA00022989"/>
    </source>
</evidence>
<dbReference type="InterPro" id="IPR002416">
    <property type="entry name" value="T2SS_protein-GspH"/>
</dbReference>
<evidence type="ECO:0000313" key="14">
    <source>
        <dbReference type="EMBL" id="QCF26076.1"/>
    </source>
</evidence>
<evidence type="ECO:0000256" key="6">
    <source>
        <dbReference type="ARBA" id="ARBA00022692"/>
    </source>
</evidence>
<evidence type="ECO:0000256" key="10">
    <source>
        <dbReference type="ARBA" id="ARBA00030775"/>
    </source>
</evidence>
<evidence type="ECO:0000256" key="11">
    <source>
        <dbReference type="SAM" id="MobiDB-lite"/>
    </source>
</evidence>
<evidence type="ECO:0000256" key="8">
    <source>
        <dbReference type="ARBA" id="ARBA00023136"/>
    </source>
</evidence>
<evidence type="ECO:0000256" key="1">
    <source>
        <dbReference type="ARBA" id="ARBA00004377"/>
    </source>
</evidence>
<keyword evidence="8 12" id="KW-0472">Membrane</keyword>
<feature type="region of interest" description="Disordered" evidence="11">
    <location>
        <begin position="108"/>
        <end position="129"/>
    </location>
</feature>
<name>A0A4P7XGH6_9ALTE</name>